<evidence type="ECO:0000259" key="1">
    <source>
        <dbReference type="Pfam" id="PF06568"/>
    </source>
</evidence>
<name>A0A178LGU1_9PSED</name>
<comment type="caution">
    <text evidence="2">The sequence shown here is derived from an EMBL/GenBank/DDBJ whole genome shotgun (WGS) entry which is preliminary data.</text>
</comment>
<feature type="domain" description="YjiS-like" evidence="1">
    <location>
        <begin position="25"/>
        <end position="54"/>
    </location>
</feature>
<proteinExistence type="predicted"/>
<accession>A0A178LGU1</accession>
<evidence type="ECO:0000313" key="3">
    <source>
        <dbReference type="Proteomes" id="UP000078356"/>
    </source>
</evidence>
<protein>
    <recommendedName>
        <fullName evidence="1">YjiS-like domain-containing protein</fullName>
    </recommendedName>
</protein>
<dbReference type="Pfam" id="PF06568">
    <property type="entry name" value="YjiS-like"/>
    <property type="match status" value="1"/>
</dbReference>
<dbReference type="AlphaFoldDB" id="A0A178LGU1"/>
<gene>
    <name evidence="2" type="ORF">A4V15_02320</name>
</gene>
<dbReference type="Proteomes" id="UP000078356">
    <property type="component" value="Unassembled WGS sequence"/>
</dbReference>
<reference evidence="2 3" key="1">
    <citation type="submission" date="2016-04" db="EMBL/GenBank/DDBJ databases">
        <title>Draft Genome Sequences of Staphylococcus capitis Strain H36, S. capitis Strain H65, S. cohnii Strain H62, S. hominis Strain H69, Mycobacterium iranicum Strain H39, Plantibacter sp. Strain H53, Pseudomonas oryzihabitans Strain H72, and Microbacterium sp. Strain H83, isolated from residential settings.</title>
        <authorList>
            <person name="Lymperopoulou D."/>
            <person name="Adams R.I."/>
            <person name="Lindow S."/>
            <person name="Coil D.A."/>
            <person name="Jospin G."/>
            <person name="Eisen J.A."/>
        </authorList>
    </citation>
    <scope>NUCLEOTIDE SEQUENCE [LARGE SCALE GENOMIC DNA]</scope>
    <source>
        <strain evidence="2 3">H72</strain>
    </source>
</reference>
<organism evidence="2 3">
    <name type="scientific">Pseudomonas oryzihabitans</name>
    <dbReference type="NCBI Taxonomy" id="47885"/>
    <lineage>
        <taxon>Bacteria</taxon>
        <taxon>Pseudomonadati</taxon>
        <taxon>Pseudomonadota</taxon>
        <taxon>Gammaproteobacteria</taxon>
        <taxon>Pseudomonadales</taxon>
        <taxon>Pseudomonadaceae</taxon>
        <taxon>Pseudomonas</taxon>
    </lineage>
</organism>
<sequence>MDRLSPGIALARFVIHRRGLRHLCELLVRWRSRVQSRRQLQQLDSRALADLGLNLADQYREGGKPFWRE</sequence>
<dbReference type="InterPro" id="IPR009506">
    <property type="entry name" value="YjiS-like"/>
</dbReference>
<dbReference type="EMBL" id="LWCR01000012">
    <property type="protein sequence ID" value="OAN29797.1"/>
    <property type="molecule type" value="Genomic_DNA"/>
</dbReference>
<evidence type="ECO:0000313" key="2">
    <source>
        <dbReference type="EMBL" id="OAN29797.1"/>
    </source>
</evidence>
<dbReference type="RefSeq" id="WP_064307700.1">
    <property type="nucleotide sequence ID" value="NZ_CP102428.1"/>
</dbReference>